<keyword evidence="3" id="KW-1185">Reference proteome</keyword>
<keyword evidence="1" id="KW-0812">Transmembrane</keyword>
<sequence>MTWTQTTIKTAAFWLAGIMLVAAAAIVTIAVVNAGPAGAQEPVRAYLSALQAGDGGKALGLLRAQVPAGNPSLLDGAALKAAVADLKDVKVGDPAPQADGRKTVPVSYTLHGSPGHTDFAVEPAGSEWLFFTRWQIVSTPLASVTVNVVNSNLASINGVTVNTPQGHAEFPAFFPGSYGASYTSPYFAAPAQTAALQQSTDYQTVRLSTAATKGLVDAVSAQVHQYLDDCAAKATKDQKLQPDCPFYHAGLERVVPGTVKWSLVEYPKVDIQPYNGRWVVSPLGGKARLQASAQDLFTGQVAPLEQIHPFSFNVALSFTPDKVTVTPIVDY</sequence>
<feature type="transmembrane region" description="Helical" evidence="1">
    <location>
        <begin position="12"/>
        <end position="32"/>
    </location>
</feature>
<reference evidence="2 3" key="1">
    <citation type="submission" date="2023-08" db="EMBL/GenBank/DDBJ databases">
        <title>Arthrobacter horti sp. nov., isolated from forest soil.</title>
        <authorList>
            <person name="Park M."/>
        </authorList>
    </citation>
    <scope>NUCLEOTIDE SEQUENCE [LARGE SCALE GENOMIC DNA]</scope>
    <source>
        <strain evidence="2 3">YJM1</strain>
    </source>
</reference>
<accession>A0ABT9ISN1</accession>
<gene>
    <name evidence="2" type="ORF">Q9R02_15775</name>
</gene>
<evidence type="ECO:0000313" key="2">
    <source>
        <dbReference type="EMBL" id="MDP5228616.1"/>
    </source>
</evidence>
<dbReference type="EMBL" id="JAVALS010000019">
    <property type="protein sequence ID" value="MDP5228616.1"/>
    <property type="molecule type" value="Genomic_DNA"/>
</dbReference>
<evidence type="ECO:0000313" key="3">
    <source>
        <dbReference type="Proteomes" id="UP001232725"/>
    </source>
</evidence>
<proteinExistence type="predicted"/>
<name>A0ABT9ISN1_9MICC</name>
<keyword evidence="1" id="KW-0472">Membrane</keyword>
<comment type="caution">
    <text evidence="2">The sequence shown here is derived from an EMBL/GenBank/DDBJ whole genome shotgun (WGS) entry which is preliminary data.</text>
</comment>
<dbReference type="RefSeq" id="WP_305997661.1">
    <property type="nucleotide sequence ID" value="NZ_JAVALS010000019.1"/>
</dbReference>
<protein>
    <submittedName>
        <fullName evidence="2">Uncharacterized protein</fullName>
    </submittedName>
</protein>
<evidence type="ECO:0000256" key="1">
    <source>
        <dbReference type="SAM" id="Phobius"/>
    </source>
</evidence>
<keyword evidence="1" id="KW-1133">Transmembrane helix</keyword>
<dbReference type="Proteomes" id="UP001232725">
    <property type="component" value="Unassembled WGS sequence"/>
</dbReference>
<organism evidence="2 3">
    <name type="scientific">Arthrobacter horti</name>
    <dbReference type="NCBI Taxonomy" id="3068273"/>
    <lineage>
        <taxon>Bacteria</taxon>
        <taxon>Bacillati</taxon>
        <taxon>Actinomycetota</taxon>
        <taxon>Actinomycetes</taxon>
        <taxon>Micrococcales</taxon>
        <taxon>Micrococcaceae</taxon>
        <taxon>Arthrobacter</taxon>
    </lineage>
</organism>